<sequence length="37" mass="4274">MEEVFTVHTKTVIAVHLYGQFADLDGIQSFCQKKEFI</sequence>
<dbReference type="GO" id="GO:0008483">
    <property type="term" value="F:transaminase activity"/>
    <property type="evidence" value="ECO:0007669"/>
    <property type="project" value="UniProtKB-KW"/>
</dbReference>
<dbReference type="EMBL" id="AKWM02000051">
    <property type="protein sequence ID" value="EKR99464.1"/>
    <property type="molecule type" value="Genomic_DNA"/>
</dbReference>
<protein>
    <submittedName>
        <fullName evidence="1">DegT/DnrJ/EryC1/StrS aminotransferase domain protein</fullName>
    </submittedName>
</protein>
<reference evidence="1 2" key="1">
    <citation type="journal article" date="2014" name="Int. J. Syst. Evol. Microbiol.">
        <title>Leptospira mayottensis sp. nov., a pathogenic species of the genus Leptospira isolated from humans.</title>
        <authorList>
            <person name="Bourhy P."/>
            <person name="Collet L."/>
            <person name="Brisse S."/>
            <person name="Picardeau M."/>
        </authorList>
    </citation>
    <scope>NUCLEOTIDE SEQUENCE [LARGE SCALE GENOMIC DNA]</scope>
    <source>
        <strain evidence="1 2">200901122</strain>
    </source>
</reference>
<proteinExistence type="predicted"/>
<evidence type="ECO:0000313" key="1">
    <source>
        <dbReference type="EMBL" id="EKR99464.1"/>
    </source>
</evidence>
<dbReference type="Pfam" id="PF01041">
    <property type="entry name" value="DegT_DnrJ_EryC1"/>
    <property type="match status" value="1"/>
</dbReference>
<accession>A0AA87SVZ9</accession>
<comment type="caution">
    <text evidence="1">The sequence shown here is derived from an EMBL/GenBank/DDBJ whole genome shotgun (WGS) entry which is preliminary data.</text>
</comment>
<organism evidence="1 2">
    <name type="scientific">Leptospira mayottensis 200901122</name>
    <dbReference type="NCBI Taxonomy" id="1193010"/>
    <lineage>
        <taxon>Bacteria</taxon>
        <taxon>Pseudomonadati</taxon>
        <taxon>Spirochaetota</taxon>
        <taxon>Spirochaetia</taxon>
        <taxon>Leptospirales</taxon>
        <taxon>Leptospiraceae</taxon>
        <taxon>Leptospira</taxon>
    </lineage>
</organism>
<keyword evidence="1" id="KW-0808">Transferase</keyword>
<dbReference type="AlphaFoldDB" id="A0AA87SVZ9"/>
<dbReference type="InterPro" id="IPR015421">
    <property type="entry name" value="PyrdxlP-dep_Trfase_major"/>
</dbReference>
<dbReference type="InterPro" id="IPR000653">
    <property type="entry name" value="DegT/StrS_aminotransferase"/>
</dbReference>
<dbReference type="Gene3D" id="3.40.640.10">
    <property type="entry name" value="Type I PLP-dependent aspartate aminotransferase-like (Major domain)"/>
    <property type="match status" value="1"/>
</dbReference>
<dbReference type="Proteomes" id="UP000001343">
    <property type="component" value="Unassembled WGS sequence"/>
</dbReference>
<evidence type="ECO:0000313" key="2">
    <source>
        <dbReference type="Proteomes" id="UP000001343"/>
    </source>
</evidence>
<keyword evidence="1" id="KW-0032">Aminotransferase</keyword>
<name>A0AA87SVZ9_9LEPT</name>
<gene>
    <name evidence="1" type="ORF">LEP1GSC125_0117</name>
</gene>